<dbReference type="PATRIC" id="fig|1423803.3.peg.1412"/>
<name>A0A0R2DCP1_9LACO</name>
<comment type="caution">
    <text evidence="1">The sequence shown here is derived from an EMBL/GenBank/DDBJ whole genome shotgun (WGS) entry which is preliminary data.</text>
</comment>
<reference evidence="1 2" key="1">
    <citation type="journal article" date="2015" name="Genome Announc.">
        <title>Expanding the biotechnology potential of lactobacilli through comparative genomics of 213 strains and associated genera.</title>
        <authorList>
            <person name="Sun Z."/>
            <person name="Harris H.M."/>
            <person name="McCann A."/>
            <person name="Guo C."/>
            <person name="Argimon S."/>
            <person name="Zhang W."/>
            <person name="Yang X."/>
            <person name="Jeffery I.B."/>
            <person name="Cooney J.C."/>
            <person name="Kagawa T.F."/>
            <person name="Liu W."/>
            <person name="Song Y."/>
            <person name="Salvetti E."/>
            <person name="Wrobel A."/>
            <person name="Rasinkangas P."/>
            <person name="Parkhill J."/>
            <person name="Rea M.C."/>
            <person name="O'Sullivan O."/>
            <person name="Ritari J."/>
            <person name="Douillard F.P."/>
            <person name="Paul Ross R."/>
            <person name="Yang R."/>
            <person name="Briner A.E."/>
            <person name="Felis G.E."/>
            <person name="de Vos W.M."/>
            <person name="Barrangou R."/>
            <person name="Klaenhammer T.R."/>
            <person name="Caufield P.W."/>
            <person name="Cui Y."/>
            <person name="Zhang H."/>
            <person name="O'Toole P.W."/>
        </authorList>
    </citation>
    <scope>NUCLEOTIDE SEQUENCE [LARGE SCALE GENOMIC DNA]</scope>
    <source>
        <strain evidence="1 2">DSM 21775</strain>
    </source>
</reference>
<organism evidence="1 2">
    <name type="scientific">Levilactobacillus senmaizukei DSM 21775 = NBRC 103853</name>
    <dbReference type="NCBI Taxonomy" id="1423803"/>
    <lineage>
        <taxon>Bacteria</taxon>
        <taxon>Bacillati</taxon>
        <taxon>Bacillota</taxon>
        <taxon>Bacilli</taxon>
        <taxon>Lactobacillales</taxon>
        <taxon>Lactobacillaceae</taxon>
        <taxon>Levilactobacillus</taxon>
    </lineage>
</organism>
<accession>A0A0R2DCP1</accession>
<dbReference type="Proteomes" id="UP000051589">
    <property type="component" value="Unassembled WGS sequence"/>
</dbReference>
<gene>
    <name evidence="1" type="ORF">FD13_GL001376</name>
</gene>
<evidence type="ECO:0000313" key="2">
    <source>
        <dbReference type="Proteomes" id="UP000051589"/>
    </source>
</evidence>
<evidence type="ECO:0000313" key="1">
    <source>
        <dbReference type="EMBL" id="KRN01190.1"/>
    </source>
</evidence>
<proteinExistence type="predicted"/>
<dbReference type="EMBL" id="AYZH01000031">
    <property type="protein sequence ID" value="KRN01190.1"/>
    <property type="molecule type" value="Genomic_DNA"/>
</dbReference>
<sequence>MTLVLLVTTTLLTMVITWMPQQPQVAERAFWPAWQRLWTSGRERVLASQTQLRVRIESERHRVVLETKTGQVIERLNIPPTLRLIRGRSLLVIYASGSGRSQTLWWQSSATSSLWKQTFQLGGAIFYVTQQRSRLATAGCADRFEFG</sequence>
<keyword evidence="2" id="KW-1185">Reference proteome</keyword>
<dbReference type="STRING" id="1423803.FD13_GL001376"/>
<protein>
    <submittedName>
        <fullName evidence="1">Uncharacterized protein</fullName>
    </submittedName>
</protein>
<dbReference type="AlphaFoldDB" id="A0A0R2DCP1"/>